<evidence type="ECO:0000256" key="5">
    <source>
        <dbReference type="ARBA" id="ARBA00022692"/>
    </source>
</evidence>
<reference evidence="11" key="1">
    <citation type="journal article" date="2019" name="Int. J. Syst. Evol. Microbiol.">
        <title>The Global Catalogue of Microorganisms (GCM) 10K type strain sequencing project: providing services to taxonomists for standard genome sequencing and annotation.</title>
        <authorList>
            <consortium name="The Broad Institute Genomics Platform"/>
            <consortium name="The Broad Institute Genome Sequencing Center for Infectious Disease"/>
            <person name="Wu L."/>
            <person name="Ma J."/>
        </authorList>
    </citation>
    <scope>NUCLEOTIDE SEQUENCE [LARGE SCALE GENOMIC DNA]</scope>
    <source>
        <strain evidence="11">JCM 11882</strain>
    </source>
</reference>
<evidence type="ECO:0000256" key="2">
    <source>
        <dbReference type="ARBA" id="ARBA00009773"/>
    </source>
</evidence>
<keyword evidence="6 9" id="KW-1133">Transmembrane helix</keyword>
<dbReference type="RefSeq" id="WP_344995792.1">
    <property type="nucleotide sequence ID" value="NZ_BAABCD010000053.1"/>
</dbReference>
<dbReference type="InterPro" id="IPR002549">
    <property type="entry name" value="AI-2E-like"/>
</dbReference>
<feature type="transmembrane region" description="Helical" evidence="9">
    <location>
        <begin position="256"/>
        <end position="275"/>
    </location>
</feature>
<dbReference type="Pfam" id="PF01594">
    <property type="entry name" value="AI-2E_transport"/>
    <property type="match status" value="1"/>
</dbReference>
<dbReference type="Proteomes" id="UP001595836">
    <property type="component" value="Unassembled WGS sequence"/>
</dbReference>
<feature type="region of interest" description="Disordered" evidence="8">
    <location>
        <begin position="461"/>
        <end position="507"/>
    </location>
</feature>
<proteinExistence type="inferred from homology"/>
<keyword evidence="7 9" id="KW-0472">Membrane</keyword>
<evidence type="ECO:0000313" key="10">
    <source>
        <dbReference type="EMBL" id="MFC4755987.1"/>
    </source>
</evidence>
<accession>A0ABV9PSC3</accession>
<feature type="transmembrane region" description="Helical" evidence="9">
    <location>
        <begin position="229"/>
        <end position="250"/>
    </location>
</feature>
<comment type="caution">
    <text evidence="10">The sequence shown here is derived from an EMBL/GenBank/DDBJ whole genome shotgun (WGS) entry which is preliminary data.</text>
</comment>
<evidence type="ECO:0000256" key="7">
    <source>
        <dbReference type="ARBA" id="ARBA00023136"/>
    </source>
</evidence>
<feature type="transmembrane region" description="Helical" evidence="9">
    <location>
        <begin position="88"/>
        <end position="109"/>
    </location>
</feature>
<evidence type="ECO:0000256" key="8">
    <source>
        <dbReference type="SAM" id="MobiDB-lite"/>
    </source>
</evidence>
<feature type="transmembrane region" description="Helical" evidence="9">
    <location>
        <begin position="282"/>
        <end position="307"/>
    </location>
</feature>
<dbReference type="PANTHER" id="PTHR21716">
    <property type="entry name" value="TRANSMEMBRANE PROTEIN"/>
    <property type="match status" value="1"/>
</dbReference>
<protein>
    <submittedName>
        <fullName evidence="10">AI-2E family transporter</fullName>
    </submittedName>
</protein>
<evidence type="ECO:0000256" key="9">
    <source>
        <dbReference type="SAM" id="Phobius"/>
    </source>
</evidence>
<keyword evidence="11" id="KW-1185">Reference proteome</keyword>
<gene>
    <name evidence="10" type="ORF">ACFO7U_14540</name>
</gene>
<comment type="similarity">
    <text evidence="2">Belongs to the autoinducer-2 exporter (AI-2E) (TC 2.A.86) family.</text>
</comment>
<feature type="transmembrane region" description="Helical" evidence="9">
    <location>
        <begin position="327"/>
        <end position="358"/>
    </location>
</feature>
<evidence type="ECO:0000256" key="4">
    <source>
        <dbReference type="ARBA" id="ARBA00022475"/>
    </source>
</evidence>
<evidence type="ECO:0000256" key="3">
    <source>
        <dbReference type="ARBA" id="ARBA00022448"/>
    </source>
</evidence>
<dbReference type="PANTHER" id="PTHR21716:SF53">
    <property type="entry name" value="PERMEASE PERM-RELATED"/>
    <property type="match status" value="1"/>
</dbReference>
<keyword evidence="4" id="KW-1003">Cell membrane</keyword>
<keyword evidence="3" id="KW-0813">Transport</keyword>
<keyword evidence="5 9" id="KW-0812">Transmembrane</keyword>
<evidence type="ECO:0000256" key="1">
    <source>
        <dbReference type="ARBA" id="ARBA00004651"/>
    </source>
</evidence>
<sequence length="517" mass="53960">MSDEPVRPPTQDSDDQHVDRSVLLGIGGRWLTDWALRLAIVLVAGWLLSRVGGALWVGILPILLALIVATVLWPPTGWMTRHHVPKSLAALISILGSLGVVAGVIALIAPSIVEQSVQLADQTSEAIGTVQDWLRGPPLNIRDEQLDGVLNQLSTTLQDRGDQIANGVFTGVSAVGSLVVTVVLVLVLTFFFIKDGPRFLPMVRRVAGRNAGRHLTEVLTRSWNTLGGYIRTQAIVSFVDAALIGLALVILGVPLAWALAVITFIAGFIPIVGAFTAGALAVLIALVANGFTTAIIVLVVIIAVQQLEGNVLQPILQSRAMNLHPVVVLLGVAAGSTLFGIIGAFLAVPVLAVVAVILRYLGEQIDLRTGDVTASDLASATDEGRLTAWLGEMSSSRFAPLRKSSSAIMAGMIDEKPHIAATGTAGHIAATGTAGHIAAAGTAGGRVATGTGEGVWNDDDIVASAPGGDDLVPTQGELPEPGPVDPDAVTGNRPSPAEQKPNPLRRFGRFLARRLEG</sequence>
<dbReference type="EMBL" id="JBHSHP010000056">
    <property type="protein sequence ID" value="MFC4755987.1"/>
    <property type="molecule type" value="Genomic_DNA"/>
</dbReference>
<evidence type="ECO:0000256" key="6">
    <source>
        <dbReference type="ARBA" id="ARBA00022989"/>
    </source>
</evidence>
<name>A0ABV9PSC3_9ACTN</name>
<comment type="subcellular location">
    <subcellularLocation>
        <location evidence="1">Cell membrane</location>
        <topology evidence="1">Multi-pass membrane protein</topology>
    </subcellularLocation>
</comment>
<feature type="transmembrane region" description="Helical" evidence="9">
    <location>
        <begin position="54"/>
        <end position="76"/>
    </location>
</feature>
<feature type="transmembrane region" description="Helical" evidence="9">
    <location>
        <begin position="168"/>
        <end position="193"/>
    </location>
</feature>
<organism evidence="10 11">
    <name type="scientific">Dietzia aurantiaca</name>
    <dbReference type="NCBI Taxonomy" id="983873"/>
    <lineage>
        <taxon>Bacteria</taxon>
        <taxon>Bacillati</taxon>
        <taxon>Actinomycetota</taxon>
        <taxon>Actinomycetes</taxon>
        <taxon>Mycobacteriales</taxon>
        <taxon>Dietziaceae</taxon>
        <taxon>Dietzia</taxon>
    </lineage>
</organism>
<evidence type="ECO:0000313" key="11">
    <source>
        <dbReference type="Proteomes" id="UP001595836"/>
    </source>
</evidence>